<evidence type="ECO:0000256" key="1">
    <source>
        <dbReference type="SAM" id="Phobius"/>
    </source>
</evidence>
<evidence type="ECO:0008006" key="4">
    <source>
        <dbReference type="Google" id="ProtNLM"/>
    </source>
</evidence>
<evidence type="ECO:0000313" key="3">
    <source>
        <dbReference type="Proteomes" id="UP000192591"/>
    </source>
</evidence>
<feature type="transmembrane region" description="Helical" evidence="1">
    <location>
        <begin position="58"/>
        <end position="78"/>
    </location>
</feature>
<keyword evidence="3" id="KW-1185">Reference proteome</keyword>
<keyword evidence="1" id="KW-0812">Transmembrane</keyword>
<gene>
    <name evidence="2" type="ORF">B1813_00525</name>
</gene>
<dbReference type="EMBL" id="MWIH01000002">
    <property type="protein sequence ID" value="OQO94634.1"/>
    <property type="molecule type" value="Genomic_DNA"/>
</dbReference>
<name>A0A1V9ACI6_SACPI</name>
<organism evidence="2 3">
    <name type="scientific">Saccharomonospora piscinae</name>
    <dbReference type="NCBI Taxonomy" id="687388"/>
    <lineage>
        <taxon>Bacteria</taxon>
        <taxon>Bacillati</taxon>
        <taxon>Actinomycetota</taxon>
        <taxon>Actinomycetes</taxon>
        <taxon>Pseudonocardiales</taxon>
        <taxon>Pseudonocardiaceae</taxon>
        <taxon>Saccharomonospora</taxon>
    </lineage>
</organism>
<protein>
    <recommendedName>
        <fullName evidence="4">Alkaline shock response membrane anchor protein AmaP</fullName>
    </recommendedName>
</protein>
<keyword evidence="1" id="KW-0472">Membrane</keyword>
<dbReference type="NCBIfam" id="NF033218">
    <property type="entry name" value="anchor_AmaP"/>
    <property type="match status" value="1"/>
</dbReference>
<dbReference type="AlphaFoldDB" id="A0A1V9ACI6"/>
<dbReference type="Proteomes" id="UP000192591">
    <property type="component" value="Unassembled WGS sequence"/>
</dbReference>
<proteinExistence type="predicted"/>
<dbReference type="RefSeq" id="WP_081190079.1">
    <property type="nucleotide sequence ID" value="NZ_MWIH01000002.1"/>
</dbReference>
<sequence>MHADRTNRTTLTVLALLLVAAGGLGGALSLGAFGDGAAGRSLGDNAVGDFVRRESSWFWPVVAVAALVLVLLCVRWLLAILFSTQRTGDLPVDAGGPGRTTLRPDAVTRAVAGEIDGYSGVVGSDVRLVGDAERPVLGVAVTVEDSADLAELRDRIETEALAHARSALADPGLPIRLDLTVTPARGPRVS</sequence>
<evidence type="ECO:0000313" key="2">
    <source>
        <dbReference type="EMBL" id="OQO94634.1"/>
    </source>
</evidence>
<keyword evidence="1" id="KW-1133">Transmembrane helix</keyword>
<accession>A0A1V9ACI6</accession>
<comment type="caution">
    <text evidence="2">The sequence shown here is derived from an EMBL/GenBank/DDBJ whole genome shotgun (WGS) entry which is preliminary data.</text>
</comment>
<dbReference type="STRING" id="1962155.B1813_00525"/>
<reference evidence="2 3" key="1">
    <citation type="submission" date="2017-02" db="EMBL/GenBank/DDBJ databases">
        <title>Draft genome of Saccharomonospora sp. 154.</title>
        <authorList>
            <person name="Alonso-Carmona G.S."/>
            <person name="De La Haba R."/>
            <person name="Vera-Gargallo B."/>
            <person name="Sandoval-Trujillo A.H."/>
            <person name="Ramirez-Duran N."/>
            <person name="Ventosa A."/>
        </authorList>
    </citation>
    <scope>NUCLEOTIDE SEQUENCE [LARGE SCALE GENOMIC DNA]</scope>
    <source>
        <strain evidence="2 3">LRS4.154</strain>
    </source>
</reference>